<dbReference type="InterPro" id="IPR050327">
    <property type="entry name" value="Proton-linked_MCT"/>
</dbReference>
<dbReference type="PANTHER" id="PTHR11360">
    <property type="entry name" value="MONOCARBOXYLATE TRANSPORTER"/>
    <property type="match status" value="1"/>
</dbReference>
<evidence type="ECO:0000313" key="8">
    <source>
        <dbReference type="Proteomes" id="UP001370299"/>
    </source>
</evidence>
<accession>A0ABU8YDW4</accession>
<feature type="transmembrane region" description="Helical" evidence="5">
    <location>
        <begin position="145"/>
        <end position="165"/>
    </location>
</feature>
<feature type="transmembrane region" description="Helical" evidence="5">
    <location>
        <begin position="58"/>
        <end position="77"/>
    </location>
</feature>
<evidence type="ECO:0000256" key="2">
    <source>
        <dbReference type="ARBA" id="ARBA00022692"/>
    </source>
</evidence>
<feature type="transmembrane region" description="Helical" evidence="5">
    <location>
        <begin position="24"/>
        <end position="46"/>
    </location>
</feature>
<dbReference type="RefSeq" id="WP_340196320.1">
    <property type="nucleotide sequence ID" value="NZ_JBBKAP010000023.1"/>
</dbReference>
<dbReference type="InterPro" id="IPR020846">
    <property type="entry name" value="MFS_dom"/>
</dbReference>
<comment type="subcellular location">
    <subcellularLocation>
        <location evidence="1">Cell membrane</location>
        <topology evidence="1">Multi-pass membrane protein</topology>
    </subcellularLocation>
</comment>
<name>A0ABU8YDW4_9MICO</name>
<feature type="transmembrane region" description="Helical" evidence="5">
    <location>
        <begin position="322"/>
        <end position="344"/>
    </location>
</feature>
<feature type="transmembrane region" description="Helical" evidence="5">
    <location>
        <begin position="118"/>
        <end position="139"/>
    </location>
</feature>
<keyword evidence="2 5" id="KW-0812">Transmembrane</keyword>
<dbReference type="PANTHER" id="PTHR11360:SF290">
    <property type="entry name" value="MONOCARBOXYLATE MFS PERMEASE"/>
    <property type="match status" value="1"/>
</dbReference>
<feature type="transmembrane region" description="Helical" evidence="5">
    <location>
        <begin position="350"/>
        <end position="370"/>
    </location>
</feature>
<evidence type="ECO:0000256" key="3">
    <source>
        <dbReference type="ARBA" id="ARBA00022989"/>
    </source>
</evidence>
<feature type="domain" description="Major facilitator superfamily (MFS) profile" evidence="6">
    <location>
        <begin position="1"/>
        <end position="376"/>
    </location>
</feature>
<dbReference type="Gene3D" id="1.20.1250.20">
    <property type="entry name" value="MFS general substrate transporter like domains"/>
    <property type="match status" value="1"/>
</dbReference>
<feature type="transmembrane region" description="Helical" evidence="5">
    <location>
        <begin position="260"/>
        <end position="281"/>
    </location>
</feature>
<feature type="transmembrane region" description="Helical" evidence="5">
    <location>
        <begin position="227"/>
        <end position="248"/>
    </location>
</feature>
<dbReference type="EMBL" id="JBBLYY010000072">
    <property type="protein sequence ID" value="MEK0172746.1"/>
    <property type="molecule type" value="Genomic_DNA"/>
</dbReference>
<dbReference type="PROSITE" id="PS50850">
    <property type="entry name" value="MFS"/>
    <property type="match status" value="1"/>
</dbReference>
<feature type="transmembrane region" description="Helical" evidence="5">
    <location>
        <begin position="287"/>
        <end position="310"/>
    </location>
</feature>
<sequence>MISWGTLYYALPATSTAIARDTGWSVVLITTAFSAGLILSAAAGIPVGRLLDRAGPRLAMTVGIVVGAVGLVAVAVAPSFPLFIAAWCVVGLGQSATLYQAAFTVINTTFGARRGTALTVVTLAAGLASTIFAPIAVALTHGLGWRGSFLILAGILLVTVGPIHATLLPRRWLHIDGVPDAGARADPFRVRRIARSRPFLLLQVGVTGLALALYALTINLVPLLTSAGLAAAAAATAFGLVGVGQVAGRAFFAFGRGTTTVPAVTAVAAVAVIALAGFAAGAGALPAAIGLAVLAGAARGSLTLIQASVVVDRWGTANTGHLTGIFAAPVTIATAIAPAVGAALLQATDATITALLCAAVAAIGGGALLLGTTTHRDPRVATRHRTHQ</sequence>
<dbReference type="InterPro" id="IPR036259">
    <property type="entry name" value="MFS_trans_sf"/>
</dbReference>
<keyword evidence="8" id="KW-1185">Reference proteome</keyword>
<organism evidence="7 8">
    <name type="scientific">Curtobacterium citreum</name>
    <dbReference type="NCBI Taxonomy" id="2036"/>
    <lineage>
        <taxon>Bacteria</taxon>
        <taxon>Bacillati</taxon>
        <taxon>Actinomycetota</taxon>
        <taxon>Actinomycetes</taxon>
        <taxon>Micrococcales</taxon>
        <taxon>Microbacteriaceae</taxon>
        <taxon>Curtobacterium</taxon>
    </lineage>
</organism>
<comment type="caution">
    <text evidence="7">The sequence shown here is derived from an EMBL/GenBank/DDBJ whole genome shotgun (WGS) entry which is preliminary data.</text>
</comment>
<gene>
    <name evidence="7" type="ORF">WMN62_14825</name>
</gene>
<evidence type="ECO:0000256" key="4">
    <source>
        <dbReference type="ARBA" id="ARBA00023136"/>
    </source>
</evidence>
<dbReference type="SUPFAM" id="SSF103473">
    <property type="entry name" value="MFS general substrate transporter"/>
    <property type="match status" value="1"/>
</dbReference>
<keyword evidence="3 5" id="KW-1133">Transmembrane helix</keyword>
<dbReference type="Proteomes" id="UP001370299">
    <property type="component" value="Unassembled WGS sequence"/>
</dbReference>
<protein>
    <submittedName>
        <fullName evidence="7">MFS transporter</fullName>
    </submittedName>
</protein>
<dbReference type="InterPro" id="IPR011701">
    <property type="entry name" value="MFS"/>
</dbReference>
<feature type="transmembrane region" description="Helical" evidence="5">
    <location>
        <begin position="83"/>
        <end position="106"/>
    </location>
</feature>
<reference evidence="7 8" key="1">
    <citation type="submission" date="2024-03" db="EMBL/GenBank/DDBJ databases">
        <title>Whole genomes of four grape xylem sap localized bacterial endophytes.</title>
        <authorList>
            <person name="Kumar G."/>
            <person name="Savka M.A."/>
        </authorList>
    </citation>
    <scope>NUCLEOTIDE SEQUENCE [LARGE SCALE GENOMIC DNA]</scope>
    <source>
        <strain evidence="7 8">RIT_GXS8</strain>
    </source>
</reference>
<keyword evidence="4 5" id="KW-0472">Membrane</keyword>
<feature type="transmembrane region" description="Helical" evidence="5">
    <location>
        <begin position="199"/>
        <end position="221"/>
    </location>
</feature>
<dbReference type="Pfam" id="PF07690">
    <property type="entry name" value="MFS_1"/>
    <property type="match status" value="1"/>
</dbReference>
<evidence type="ECO:0000256" key="5">
    <source>
        <dbReference type="SAM" id="Phobius"/>
    </source>
</evidence>
<proteinExistence type="predicted"/>
<evidence type="ECO:0000313" key="7">
    <source>
        <dbReference type="EMBL" id="MEK0172746.1"/>
    </source>
</evidence>
<evidence type="ECO:0000259" key="6">
    <source>
        <dbReference type="PROSITE" id="PS50850"/>
    </source>
</evidence>
<evidence type="ECO:0000256" key="1">
    <source>
        <dbReference type="ARBA" id="ARBA00004651"/>
    </source>
</evidence>